<proteinExistence type="inferred from homology"/>
<dbReference type="InterPro" id="IPR036971">
    <property type="entry name" value="PDEase_catalytic_dom_sf"/>
</dbReference>
<organism evidence="12 13">
    <name type="scientific">Glossina morsitans morsitans</name>
    <name type="common">Savannah tsetse fly</name>
    <dbReference type="NCBI Taxonomy" id="37546"/>
    <lineage>
        <taxon>Eukaryota</taxon>
        <taxon>Metazoa</taxon>
        <taxon>Ecdysozoa</taxon>
        <taxon>Arthropoda</taxon>
        <taxon>Hexapoda</taxon>
        <taxon>Insecta</taxon>
        <taxon>Pterygota</taxon>
        <taxon>Neoptera</taxon>
        <taxon>Endopterygota</taxon>
        <taxon>Diptera</taxon>
        <taxon>Brachycera</taxon>
        <taxon>Muscomorpha</taxon>
        <taxon>Hippoboscoidea</taxon>
        <taxon>Glossinidae</taxon>
        <taxon>Glossina</taxon>
    </lineage>
</organism>
<dbReference type="GO" id="GO:0046068">
    <property type="term" value="P:cGMP metabolic process"/>
    <property type="evidence" value="ECO:0007669"/>
    <property type="project" value="UniProtKB-ARBA"/>
</dbReference>
<dbReference type="PROSITE" id="PS51845">
    <property type="entry name" value="PDEASE_I_2"/>
    <property type="match status" value="1"/>
</dbReference>
<feature type="compositionally biased region" description="Polar residues" evidence="10">
    <location>
        <begin position="65"/>
        <end position="85"/>
    </location>
</feature>
<dbReference type="Pfam" id="PF01590">
    <property type="entry name" value="GAF"/>
    <property type="match status" value="2"/>
</dbReference>
<feature type="binding site" evidence="7">
    <location>
        <position position="890"/>
    </location>
    <ligand>
        <name>AMP</name>
        <dbReference type="ChEBI" id="CHEBI:456215"/>
    </ligand>
</feature>
<evidence type="ECO:0000259" key="11">
    <source>
        <dbReference type="PROSITE" id="PS51845"/>
    </source>
</evidence>
<evidence type="ECO:0000256" key="7">
    <source>
        <dbReference type="PIRSR" id="PIRSR623088-2"/>
    </source>
</evidence>
<evidence type="ECO:0000256" key="9">
    <source>
        <dbReference type="RuleBase" id="RU363067"/>
    </source>
</evidence>
<comment type="cofactor">
    <cofactor evidence="9">
        <name>a divalent metal cation</name>
        <dbReference type="ChEBI" id="CHEBI:60240"/>
    </cofactor>
    <text evidence="9">Binds 2 divalent metal cations per subunit. Site 1 may preferentially bind zinc ions, while site 2 has a preference for magnesium and/or manganese ions.</text>
</comment>
<dbReference type="PhylomeDB" id="A0A1B0G0J3"/>
<dbReference type="AlphaFoldDB" id="A0A1B0G0J3"/>
<accession>A0A1B0G0J3</accession>
<dbReference type="InterPro" id="IPR003607">
    <property type="entry name" value="HD/PDEase_dom"/>
</dbReference>
<dbReference type="EC" id="3.1.4.-" evidence="9"/>
<dbReference type="InterPro" id="IPR023088">
    <property type="entry name" value="PDEase"/>
</dbReference>
<feature type="binding site" evidence="8">
    <location>
        <position position="690"/>
    </location>
    <ligand>
        <name>Zn(2+)</name>
        <dbReference type="ChEBI" id="CHEBI:29105"/>
        <label>1</label>
    </ligand>
</feature>
<dbReference type="InterPro" id="IPR002073">
    <property type="entry name" value="PDEase_catalytic_dom"/>
</dbReference>
<feature type="binding site" evidence="8">
    <location>
        <position position="727"/>
    </location>
    <ligand>
        <name>Zn(2+)</name>
        <dbReference type="ChEBI" id="CHEBI:29105"/>
        <label>1</label>
    </ligand>
</feature>
<dbReference type="CDD" id="cd00077">
    <property type="entry name" value="HDc"/>
    <property type="match status" value="1"/>
</dbReference>
<dbReference type="EMBL" id="CCAG010011760">
    <property type="status" value="NOT_ANNOTATED_CDS"/>
    <property type="molecule type" value="Genomic_DNA"/>
</dbReference>
<name>A0A1B0G0J3_GLOMM</name>
<feature type="binding site" evidence="8">
    <location>
        <position position="727"/>
    </location>
    <ligand>
        <name>Zn(2+)</name>
        <dbReference type="ChEBI" id="CHEBI:29105"/>
        <label>2</label>
    </ligand>
</feature>
<evidence type="ECO:0000256" key="3">
    <source>
        <dbReference type="ARBA" id="ARBA00022723"/>
    </source>
</evidence>
<evidence type="ECO:0000256" key="1">
    <source>
        <dbReference type="ARBA" id="ARBA00007648"/>
    </source>
</evidence>
<dbReference type="GO" id="GO:0007165">
    <property type="term" value="P:signal transduction"/>
    <property type="evidence" value="ECO:0007669"/>
    <property type="project" value="InterPro"/>
</dbReference>
<evidence type="ECO:0000256" key="4">
    <source>
        <dbReference type="ARBA" id="ARBA00022737"/>
    </source>
</evidence>
<dbReference type="EnsemblMetazoa" id="GMOY006763-RA">
    <property type="protein sequence ID" value="GMOY006763-PA"/>
    <property type="gene ID" value="GMOY006763"/>
</dbReference>
<evidence type="ECO:0000256" key="8">
    <source>
        <dbReference type="PIRSR" id="PIRSR623088-3"/>
    </source>
</evidence>
<dbReference type="SUPFAM" id="SSF55781">
    <property type="entry name" value="GAF domain-like"/>
    <property type="match status" value="2"/>
</dbReference>
<reference evidence="12" key="1">
    <citation type="submission" date="2020-05" db="UniProtKB">
        <authorList>
            <consortium name="EnsemblMetazoa"/>
        </authorList>
    </citation>
    <scope>IDENTIFICATION</scope>
    <source>
        <strain evidence="12">Yale</strain>
    </source>
</reference>
<feature type="compositionally biased region" description="Basic and acidic residues" evidence="10">
    <location>
        <begin position="983"/>
        <end position="995"/>
    </location>
</feature>
<dbReference type="STRING" id="37546.A0A1B0G0J3"/>
<dbReference type="SMART" id="SM00471">
    <property type="entry name" value="HDc"/>
    <property type="match status" value="1"/>
</dbReference>
<feature type="domain" description="PDEase" evidence="11">
    <location>
        <begin position="610"/>
        <end position="933"/>
    </location>
</feature>
<dbReference type="Gene3D" id="3.30.450.40">
    <property type="match status" value="2"/>
</dbReference>
<keyword evidence="3 8" id="KW-0479">Metal-binding</keyword>
<dbReference type="FunFam" id="1.10.1300.10:FF:000003">
    <property type="entry name" value="Phosphodiesterase"/>
    <property type="match status" value="1"/>
</dbReference>
<evidence type="ECO:0000313" key="13">
    <source>
        <dbReference type="Proteomes" id="UP000092444"/>
    </source>
</evidence>
<feature type="binding site" evidence="8">
    <location>
        <position position="837"/>
    </location>
    <ligand>
        <name>Zn(2+)</name>
        <dbReference type="ChEBI" id="CHEBI:29105"/>
        <label>1</label>
    </ligand>
</feature>
<evidence type="ECO:0000256" key="6">
    <source>
        <dbReference type="PIRSR" id="PIRSR623088-1"/>
    </source>
</evidence>
<dbReference type="FunFam" id="3.30.450.40:FF:000031">
    <property type="entry name" value="Phosphodiesterase"/>
    <property type="match status" value="1"/>
</dbReference>
<feature type="compositionally biased region" description="Low complexity" evidence="10">
    <location>
        <begin position="93"/>
        <end position="117"/>
    </location>
</feature>
<feature type="compositionally biased region" description="Low complexity" evidence="10">
    <location>
        <begin position="1060"/>
        <end position="1083"/>
    </location>
</feature>
<dbReference type="GO" id="GO:0047555">
    <property type="term" value="F:3',5'-cyclic-GMP phosphodiesterase activity"/>
    <property type="evidence" value="ECO:0007669"/>
    <property type="project" value="UniProtKB-ARBA"/>
</dbReference>
<dbReference type="Gene3D" id="1.10.1300.10">
    <property type="entry name" value="3'5'-cyclic nucleotide phosphodiesterase, catalytic domain"/>
    <property type="match status" value="1"/>
</dbReference>
<keyword evidence="5 9" id="KW-0378">Hydrolase</keyword>
<dbReference type="SMART" id="SM00065">
    <property type="entry name" value="GAF"/>
    <property type="match status" value="2"/>
</dbReference>
<evidence type="ECO:0000313" key="12">
    <source>
        <dbReference type="EnsemblMetazoa" id="GMOY006763-PA"/>
    </source>
</evidence>
<evidence type="ECO:0000256" key="10">
    <source>
        <dbReference type="SAM" id="MobiDB-lite"/>
    </source>
</evidence>
<dbReference type="SUPFAM" id="SSF109604">
    <property type="entry name" value="HD-domain/PDEase-like"/>
    <property type="match status" value="1"/>
</dbReference>
<sequence length="1096" mass="123657">MTNVSSANLNKALKNAETSHTTNMQNEQKCALTSCTSTVPPTEFNTLTNGSLLKNNIPIPAIITDESNNMSDHSSHSPSPANDSNIYCKPASPTNTTTVTPETVVHSATSGSSNYSSTPDRSCSPLPSTSRQVNQKDIDEIQRLFEEKPEAFEKWLTERAPPEALMRLQEFIESRKAKPKRPSVTSDLFQQWMASSPVQKNRTNSSPIAVNNTLLENRRHLMELDEGELFMELIRDVANELDIDVLCHKILVNVGLLTHADRGSLFLAKGPPNNRYLMAKLFDVTQRTPLTEAIKKARSEEIIIPFGVGIAGMVAQTKEMINIKEAYKDARFNCEIDLKTGYKTNTILSMPISNYEGDIIGVAQIINKTNDSKEFDEYDVEIFRRYLTFCGIGIQNAQLFEMSVQEYRRNQILLNLARSIFEEQNNLECLVTKIMTEARELLKCERCSVFLIDLDCCEANSDTRFTVLFELGAANQSANISRPSVDDLSNSTLAQIAQFVASTGQTVNIADVREWVREHDQIRTENEIDCIKAILCMPIVNAQKTVIGVAQLINKGNGTPFTDSDASIFEAFAIFCGLGIHNTQMYENACKLMAKQKVALECLSYHATASQDQTDKLVNDTIKSAETYNLYSFKFIDFDLEDDDTCRAVVRMFLQCNLVQMFQIPYDVLCRWVLSVRKNYRPVKYHNWRHALNVAQTMFAMLKTGRMERFMTDLEIFGLLVACLCHDLDHRGTNNAFQTKTESPLAILYTTSTMEHHHFDQCVMILNSEGNNIFEAMSPDDYRRIMKVVENAILSTDLAAYFKKRNAFLEVVDNGEFDWQSEDRKELLCGMMMTACDVSAIAKPWEVQHRVAKLVADEFFDQGDLEKLQLNTQPVAMMDRERKDELPKMQVGFIDVICLPLYRVLYETFPWIKPLYDGTLENRNNWQDLAEKVEMGLTWIDHDTIEKPVEEFAACSDEDIKDIEFTVTTLNCNQQQQQQQQHQHGDESSTPEHQRSISRLSIKKTGAIGKAVKSKLTKTLYTSMDGNVKPKTTLKLLETHVSEDSDDKSPTTPLQPPPASTLQSSMSTSSSVSSSGTTASTTTEKNKKLSKLCALL</sequence>
<dbReference type="PANTHER" id="PTHR11347">
    <property type="entry name" value="CYCLIC NUCLEOTIDE PHOSPHODIESTERASE"/>
    <property type="match status" value="1"/>
</dbReference>
<evidence type="ECO:0000256" key="5">
    <source>
        <dbReference type="ARBA" id="ARBA00022801"/>
    </source>
</evidence>
<feature type="region of interest" description="Disordered" evidence="10">
    <location>
        <begin position="974"/>
        <end position="1001"/>
    </location>
</feature>
<dbReference type="InterPro" id="IPR029016">
    <property type="entry name" value="GAF-like_dom_sf"/>
</dbReference>
<feature type="binding site" evidence="7">
    <location>
        <begin position="686"/>
        <end position="690"/>
    </location>
    <ligand>
        <name>AMP</name>
        <dbReference type="ChEBI" id="CHEBI:456215"/>
    </ligand>
</feature>
<feature type="active site" description="Proton donor" evidence="6">
    <location>
        <position position="686"/>
    </location>
</feature>
<feature type="compositionally biased region" description="Polar residues" evidence="10">
    <location>
        <begin position="118"/>
        <end position="133"/>
    </location>
</feature>
<dbReference type="InterPro" id="IPR003018">
    <property type="entry name" value="GAF"/>
</dbReference>
<feature type="binding site" evidence="7">
    <location>
        <position position="837"/>
    </location>
    <ligand>
        <name>AMP</name>
        <dbReference type="ChEBI" id="CHEBI:456215"/>
    </ligand>
</feature>
<comment type="similarity">
    <text evidence="1 9">Belongs to the cyclic nucleotide phosphodiesterase family.</text>
</comment>
<dbReference type="InterPro" id="IPR023174">
    <property type="entry name" value="PDEase_CS"/>
</dbReference>
<dbReference type="PRINTS" id="PR00387">
    <property type="entry name" value="PDIESTERASE1"/>
</dbReference>
<dbReference type="GO" id="GO:0046872">
    <property type="term" value="F:metal ion binding"/>
    <property type="evidence" value="ECO:0007669"/>
    <property type="project" value="UniProtKB-KW"/>
</dbReference>
<dbReference type="Pfam" id="PF00233">
    <property type="entry name" value="PDEase_I"/>
    <property type="match status" value="1"/>
</dbReference>
<feature type="binding site" evidence="8">
    <location>
        <position position="726"/>
    </location>
    <ligand>
        <name>Zn(2+)</name>
        <dbReference type="ChEBI" id="CHEBI:29105"/>
        <label>1</label>
    </ligand>
</feature>
<dbReference type="FunFam" id="3.30.450.40:FF:000032">
    <property type="entry name" value="Phosphodiesterase"/>
    <property type="match status" value="1"/>
</dbReference>
<feature type="region of interest" description="Disordered" evidence="10">
    <location>
        <begin position="65"/>
        <end position="133"/>
    </location>
</feature>
<dbReference type="Proteomes" id="UP000092444">
    <property type="component" value="Unassembled WGS sequence"/>
</dbReference>
<keyword evidence="13" id="KW-1185">Reference proteome</keyword>
<feature type="binding site" evidence="7">
    <location>
        <position position="727"/>
    </location>
    <ligand>
        <name>AMP</name>
        <dbReference type="ChEBI" id="CHEBI:456215"/>
    </ligand>
</feature>
<dbReference type="PROSITE" id="PS00126">
    <property type="entry name" value="PDEASE_I_1"/>
    <property type="match status" value="1"/>
</dbReference>
<feature type="region of interest" description="Disordered" evidence="10">
    <location>
        <begin position="1041"/>
        <end position="1096"/>
    </location>
</feature>
<keyword evidence="2" id="KW-0140">cGMP</keyword>
<evidence type="ECO:0000256" key="2">
    <source>
        <dbReference type="ARBA" id="ARBA00022535"/>
    </source>
</evidence>
<keyword evidence="4" id="KW-0677">Repeat</keyword>
<protein>
    <recommendedName>
        <fullName evidence="9">Phosphodiesterase</fullName>
        <ecNumber evidence="9">3.1.4.-</ecNumber>
    </recommendedName>
</protein>
<dbReference type="VEuPathDB" id="VectorBase:GMOY006763"/>